<feature type="transmembrane region" description="Helical" evidence="1">
    <location>
        <begin position="35"/>
        <end position="54"/>
    </location>
</feature>
<feature type="domain" description="DUF418" evidence="2">
    <location>
        <begin position="283"/>
        <end position="445"/>
    </location>
</feature>
<dbReference type="KEGG" id="rhoz:GXP67_23735"/>
<keyword evidence="4" id="KW-1185">Reference proteome</keyword>
<keyword evidence="1" id="KW-1133">Transmembrane helix</keyword>
<feature type="transmembrane region" description="Helical" evidence="1">
    <location>
        <begin position="74"/>
        <end position="103"/>
    </location>
</feature>
<reference evidence="3 4" key="1">
    <citation type="submission" date="2020-01" db="EMBL/GenBank/DDBJ databases">
        <authorList>
            <person name="Kim M.K."/>
        </authorList>
    </citation>
    <scope>NUCLEOTIDE SEQUENCE [LARGE SCALE GENOMIC DNA]</scope>
    <source>
        <strain evidence="3 4">172606-1</strain>
    </source>
</reference>
<dbReference type="EMBL" id="CP048222">
    <property type="protein sequence ID" value="QHT69438.1"/>
    <property type="molecule type" value="Genomic_DNA"/>
</dbReference>
<keyword evidence="1" id="KW-0812">Transmembrane</keyword>
<feature type="transmembrane region" description="Helical" evidence="1">
    <location>
        <begin position="123"/>
        <end position="140"/>
    </location>
</feature>
<dbReference type="Proteomes" id="UP000480178">
    <property type="component" value="Chromosome"/>
</dbReference>
<dbReference type="PANTHER" id="PTHR30590:SF2">
    <property type="entry name" value="INNER MEMBRANE PROTEIN"/>
    <property type="match status" value="1"/>
</dbReference>
<dbReference type="PANTHER" id="PTHR30590">
    <property type="entry name" value="INNER MEMBRANE PROTEIN"/>
    <property type="match status" value="1"/>
</dbReference>
<sequence>MATFSIEDSAENKQEIAFSTGAPLKNNDRLLLLDSIRGIALLGILLMNIPFFAASELQSFNLAIMNEFSGPNYYTWWVVNGLFEGTMRGLFSILFGAGCLLLIFRLERNNKGLMPADIYYRRLLWLLAFGLFNAFVLLWPGDILYPYALCGMLIFPFRNLSVKQLFLVFGVVLAITIFRENKPLFDRKEMFAKGREAEQLEKKKTKLTDEQKKHLEEWQGFVKKASIESIRKESAKLNKDIQTGSYSKIFSIYKELNIKLETTGFYLINIWDILLLMFLGMILFKTGYLTGESSIRLYVIMALVGYGIGLILNYMSLRYAVDIKFDRIKYTDTWYFNYYEIRRLFHTMGHLSLLLVMYRSGVFNWLFSIMAPVGQMAFTNYLMQSIICGTLFYGYGFALFGKLERFQYYEVMAIIWIFQVIFSNIWLRYFHFGPFEWVWRSLTYGRKQIFLKKETQATALA</sequence>
<evidence type="ECO:0000256" key="1">
    <source>
        <dbReference type="SAM" id="Phobius"/>
    </source>
</evidence>
<feature type="transmembrane region" description="Helical" evidence="1">
    <location>
        <begin position="351"/>
        <end position="369"/>
    </location>
</feature>
<evidence type="ECO:0000259" key="2">
    <source>
        <dbReference type="Pfam" id="PF04235"/>
    </source>
</evidence>
<dbReference type="AlphaFoldDB" id="A0A6C0GN19"/>
<feature type="transmembrane region" description="Helical" evidence="1">
    <location>
        <begin position="295"/>
        <end position="317"/>
    </location>
</feature>
<dbReference type="InterPro" id="IPR052529">
    <property type="entry name" value="Bact_Transport_Assoc"/>
</dbReference>
<dbReference type="RefSeq" id="WP_162445427.1">
    <property type="nucleotide sequence ID" value="NZ_CP048222.1"/>
</dbReference>
<feature type="transmembrane region" description="Helical" evidence="1">
    <location>
        <begin position="160"/>
        <end position="178"/>
    </location>
</feature>
<accession>A0A6C0GN19</accession>
<evidence type="ECO:0000313" key="4">
    <source>
        <dbReference type="Proteomes" id="UP000480178"/>
    </source>
</evidence>
<protein>
    <submittedName>
        <fullName evidence="3">DUF418 domain-containing protein</fullName>
    </submittedName>
</protein>
<gene>
    <name evidence="3" type="ORF">GXP67_23735</name>
</gene>
<keyword evidence="1" id="KW-0472">Membrane</keyword>
<dbReference type="Pfam" id="PF04235">
    <property type="entry name" value="DUF418"/>
    <property type="match status" value="1"/>
</dbReference>
<name>A0A6C0GN19_9BACT</name>
<proteinExistence type="predicted"/>
<feature type="transmembrane region" description="Helical" evidence="1">
    <location>
        <begin position="381"/>
        <end position="401"/>
    </location>
</feature>
<feature type="transmembrane region" description="Helical" evidence="1">
    <location>
        <begin position="408"/>
        <end position="427"/>
    </location>
</feature>
<evidence type="ECO:0000313" key="3">
    <source>
        <dbReference type="EMBL" id="QHT69438.1"/>
    </source>
</evidence>
<organism evidence="3 4">
    <name type="scientific">Rhodocytophaga rosea</name>
    <dbReference type="NCBI Taxonomy" id="2704465"/>
    <lineage>
        <taxon>Bacteria</taxon>
        <taxon>Pseudomonadati</taxon>
        <taxon>Bacteroidota</taxon>
        <taxon>Cytophagia</taxon>
        <taxon>Cytophagales</taxon>
        <taxon>Rhodocytophagaceae</taxon>
        <taxon>Rhodocytophaga</taxon>
    </lineage>
</organism>
<feature type="transmembrane region" description="Helical" evidence="1">
    <location>
        <begin position="264"/>
        <end position="283"/>
    </location>
</feature>
<dbReference type="InterPro" id="IPR007349">
    <property type="entry name" value="DUF418"/>
</dbReference>